<protein>
    <recommendedName>
        <fullName evidence="2">histidine kinase</fullName>
        <ecNumber evidence="2">2.7.13.3</ecNumber>
    </recommendedName>
</protein>
<dbReference type="SUPFAM" id="SSF55874">
    <property type="entry name" value="ATPase domain of HSP90 chaperone/DNA topoisomerase II/histidine kinase"/>
    <property type="match status" value="1"/>
</dbReference>
<dbReference type="EC" id="2.7.13.3" evidence="2"/>
<organism evidence="10 11">
    <name type="scientific">Joostella atrarenae</name>
    <dbReference type="NCBI Taxonomy" id="679257"/>
    <lineage>
        <taxon>Bacteria</taxon>
        <taxon>Pseudomonadati</taxon>
        <taxon>Bacteroidota</taxon>
        <taxon>Flavobacteriia</taxon>
        <taxon>Flavobacteriales</taxon>
        <taxon>Flavobacteriaceae</taxon>
        <taxon>Joostella</taxon>
    </lineage>
</organism>
<feature type="domain" description="Histidine kinase" evidence="9">
    <location>
        <begin position="420"/>
        <end position="611"/>
    </location>
</feature>
<feature type="transmembrane region" description="Helical" evidence="8">
    <location>
        <begin position="369"/>
        <end position="391"/>
    </location>
</feature>
<proteinExistence type="predicted"/>
<dbReference type="PROSITE" id="PS50109">
    <property type="entry name" value="HIS_KIN"/>
    <property type="match status" value="1"/>
</dbReference>
<evidence type="ECO:0000256" key="7">
    <source>
        <dbReference type="ARBA" id="ARBA00022840"/>
    </source>
</evidence>
<keyword evidence="8" id="KW-1133">Transmembrane helix</keyword>
<evidence type="ECO:0000256" key="5">
    <source>
        <dbReference type="ARBA" id="ARBA00022741"/>
    </source>
</evidence>
<evidence type="ECO:0000256" key="6">
    <source>
        <dbReference type="ARBA" id="ARBA00022777"/>
    </source>
</evidence>
<evidence type="ECO:0000313" key="11">
    <source>
        <dbReference type="Proteomes" id="UP000829517"/>
    </source>
</evidence>
<dbReference type="Gene3D" id="1.25.40.10">
    <property type="entry name" value="Tetratricopeptide repeat domain"/>
    <property type="match status" value="1"/>
</dbReference>
<dbReference type="Pfam" id="PF02518">
    <property type="entry name" value="HATPase_c"/>
    <property type="match status" value="1"/>
</dbReference>
<evidence type="ECO:0000256" key="1">
    <source>
        <dbReference type="ARBA" id="ARBA00000085"/>
    </source>
</evidence>
<keyword evidence="11" id="KW-1185">Reference proteome</keyword>
<evidence type="ECO:0000256" key="4">
    <source>
        <dbReference type="ARBA" id="ARBA00022679"/>
    </source>
</evidence>
<dbReference type="PANTHER" id="PTHR41523">
    <property type="entry name" value="TWO-COMPONENT SYSTEM SENSOR PROTEIN"/>
    <property type="match status" value="1"/>
</dbReference>
<keyword evidence="5" id="KW-0547">Nucleotide-binding</keyword>
<dbReference type="InterPro" id="IPR011990">
    <property type="entry name" value="TPR-like_helical_dom_sf"/>
</dbReference>
<dbReference type="Pfam" id="PF07568">
    <property type="entry name" value="HisKA_2"/>
    <property type="match status" value="1"/>
</dbReference>
<evidence type="ECO:0000256" key="8">
    <source>
        <dbReference type="SAM" id="Phobius"/>
    </source>
</evidence>
<evidence type="ECO:0000259" key="9">
    <source>
        <dbReference type="PROSITE" id="PS50109"/>
    </source>
</evidence>
<dbReference type="Gene3D" id="3.30.565.10">
    <property type="entry name" value="Histidine kinase-like ATPase, C-terminal domain"/>
    <property type="match status" value="1"/>
</dbReference>
<dbReference type="Gene3D" id="3.30.450.20">
    <property type="entry name" value="PAS domain"/>
    <property type="match status" value="1"/>
</dbReference>
<sequence>MSSAQERFDFFFNTPNRYKVSSVYKWLEAINTPLKKAAEEEDSESVFRYKTILMRLYYDIGNYDKGALIGELLYSDEKKLDQNVKIKILETQDLIYKELQLYDKQLEVRREQKSLGLDVSLYDIYAELGLYRQAMMEYVISNKPELEKGDDKLYAAEYYNNLGSYLLKDGSVYTAYKDIRIAKSNIDQYLKNSDKASVAEFNKAVFLKGKIESNLGKCKMFQSKYAEAIPYLESGISASKAFDKGRYSKTTVDLWGSIAECYLEIGNLDIAGKYLDSIVDDQKTVKANVVNYNRLRADFYLRDSNPEAASLFFKKYVKLKDSIDYSSRKKQLLSLLVQFDLSNQKETIERQRLNIEKSKTEILEREKTIYLSVSALILCFISVLGLIIAYLRSTKNKRLIENQKRIIENSLVEKDSLLKEIHHRVKNNLQVVSSLLSIQTKNTKSKDAVNALEEGKSRVKAMALIHQKLYQNEDLSVIKMQEYIESLSASIQSVYKKKGFKIDLHINAATTELDVDRAIPIGLILNELISNSFKYAFDDHKDGNIYINLIKEEEQVLFEYIDDGVGLPEDFDVNVSGSMGMNLIRRLANQLRSSLNIDQDLQGVRFWFYFS</sequence>
<keyword evidence="8" id="KW-0812">Transmembrane</keyword>
<comment type="caution">
    <text evidence="10">The sequence shown here is derived from an EMBL/GenBank/DDBJ whole genome shotgun (WGS) entry which is preliminary data.</text>
</comment>
<dbReference type="SMART" id="SM00387">
    <property type="entry name" value="HATPase_c"/>
    <property type="match status" value="1"/>
</dbReference>
<evidence type="ECO:0000256" key="2">
    <source>
        <dbReference type="ARBA" id="ARBA00012438"/>
    </source>
</evidence>
<keyword evidence="6 10" id="KW-0418">Kinase</keyword>
<evidence type="ECO:0000313" key="10">
    <source>
        <dbReference type="EMBL" id="MCF8714331.1"/>
    </source>
</evidence>
<name>A0ABS9J1M8_9FLAO</name>
<dbReference type="GO" id="GO:0016301">
    <property type="term" value="F:kinase activity"/>
    <property type="evidence" value="ECO:0007669"/>
    <property type="project" value="UniProtKB-KW"/>
</dbReference>
<accession>A0ABS9J1M8</accession>
<dbReference type="EMBL" id="JAETXX010000002">
    <property type="protein sequence ID" value="MCF8714331.1"/>
    <property type="molecule type" value="Genomic_DNA"/>
</dbReference>
<keyword evidence="8" id="KW-0472">Membrane</keyword>
<dbReference type="PANTHER" id="PTHR41523:SF8">
    <property type="entry name" value="ETHYLENE RESPONSE SENSOR PROTEIN"/>
    <property type="match status" value="1"/>
</dbReference>
<keyword evidence="3" id="KW-0597">Phosphoprotein</keyword>
<dbReference type="InterPro" id="IPR003594">
    <property type="entry name" value="HATPase_dom"/>
</dbReference>
<reference evidence="10 11" key="1">
    <citation type="submission" date="2021-01" db="EMBL/GenBank/DDBJ databases">
        <title>Genome sequencing of Joostella atrarenae M1-2 (= KCTC 23194).</title>
        <authorList>
            <person name="Zakaria M.R."/>
            <person name="Lam M.Q."/>
            <person name="Chong C.S."/>
        </authorList>
    </citation>
    <scope>NUCLEOTIDE SEQUENCE [LARGE SCALE GENOMIC DNA]</scope>
    <source>
        <strain evidence="10 11">M1-2</strain>
    </source>
</reference>
<dbReference type="Proteomes" id="UP000829517">
    <property type="component" value="Unassembled WGS sequence"/>
</dbReference>
<gene>
    <name evidence="10" type="ORF">JM658_05760</name>
</gene>
<evidence type="ECO:0000256" key="3">
    <source>
        <dbReference type="ARBA" id="ARBA00022553"/>
    </source>
</evidence>
<keyword evidence="7" id="KW-0067">ATP-binding</keyword>
<dbReference type="InterPro" id="IPR005467">
    <property type="entry name" value="His_kinase_dom"/>
</dbReference>
<dbReference type="InterPro" id="IPR036890">
    <property type="entry name" value="HATPase_C_sf"/>
</dbReference>
<dbReference type="SUPFAM" id="SSF48452">
    <property type="entry name" value="TPR-like"/>
    <property type="match status" value="1"/>
</dbReference>
<dbReference type="InterPro" id="IPR011495">
    <property type="entry name" value="Sig_transdc_His_kin_sub2_dim/P"/>
</dbReference>
<keyword evidence="4" id="KW-0808">Transferase</keyword>
<comment type="catalytic activity">
    <reaction evidence="1">
        <text>ATP + protein L-histidine = ADP + protein N-phospho-L-histidine.</text>
        <dbReference type="EC" id="2.7.13.3"/>
    </reaction>
</comment>